<protein>
    <submittedName>
        <fullName evidence="8">Uncharacterized protein</fullName>
    </submittedName>
</protein>
<accession>B8C9G6</accession>
<sequence length="1332" mass="142038">MTSSRWKRFTFFDRKNLPLPPPLVKDLIPTVGGTLTASTRGARGDVVNQSSSSLDPASLYPEETNHEDCIKIGHGEYFSLVAATNVSLPSSLSSEVDGAVGASTSGDDLRVAMKRGAAGDGAPAMQAGRLAVHSRSAVNTSSHHEGTIQAVGSKGGTTIGGEEGGNGELQLLFASSRNTSLVHCVDITVRCTPDNPHLVQNSVSDTASSVGGDGKNAFASGSSLGASSALANPEELDGWRGHYDPFQCANGFLSGKKETSVTASSATKPAPTTSSKGSSKRVSAEQRILDEHLGGGSNYETASGSLFGSSPFANELLEPSAPLKKARIVGLATASSAGDSSNDSILYVASVTDTLETVGVVVHSNPHLMLSMLPPSSATGVSTSNEYSSYYKPSEGFNFTTNGRPRCVSVLPGVVCVGTDTGVVLIYAFDCKSSKGKMALVAEIPAPRGVVEKSEGNTLPMYAVSSVELIGPRTSGEKESIAQKSLSPNSDIHRLFVAYRRRVQTDGSGATPGSGPSGGVCCFDLGGLRIPGKPLQVGLSANAPVVSARFDMDGRDVGSSCLCDKVSLPPMPPSWIKSEAAKIEGDRQLDLKEKEDTAASSTMEKMLPRYVVARGDGLHLYSPSEKVGVCPVDGNKTALCSLPPPPVAYLSRPLKPLVGSSSLDGSAGRNDASLGAGASYALVATTDSKSGRDVVDIYDTTNKLVGFHVLLSPGHRALRTLGIASSPTVGGGTLIRGGRSTAVILTSGGSVVTFTEKVTPDKVSLLVQKSLYAAAISMAFSDPSFYRPEDITALYRRYAEHLYRKGDFAAAMDQYIFTIGSLESSHVIFRFLDAPKIPLLVKYLEALRTQRLQSTVHDELLRTCYLKLNDHESAGKIILSSPNAGDGGVVPLNPDGSEVSTVSISRNLLACADDPSEMLAAICSLEAPEAAQALVSHGPMLARSLARETAGVVIALCDGTYSPTALADAAAGRSASQQNRDDGLMCEKYPICLFANSFMENPKLFRLILSHCRRNECILTPTLRRTLLELTLDEWNAAKRVGDGELEKLRHDEAITMLSENHADDMGDYEALVIVQAVGFYDGETLLYERLNMVPMLLDQYARSGSERSRRQMLAMCEHDPELFSEVLAHFVRMAGDKLKDFPREDLSVDSESEVGGLLHDIHEALLLARELGLPPVRVLRILGGEGHGQFSTDNTTHIHAVNRGSVPLSVAMDYVGATLDDSTQKIKRLKNNVEEYCRMCNDMELEINALLSSGLSKKTEGMRKTALPNVDIDEMYSDLCELADTSITSADAGNIFGRNDSREEFWREMEHSDDPFETLCFYISKGYLEGV</sequence>
<evidence type="ECO:0000256" key="3">
    <source>
        <dbReference type="ARBA" id="ARBA00022771"/>
    </source>
</evidence>
<dbReference type="RefSeq" id="XP_002292657.1">
    <property type="nucleotide sequence ID" value="XM_002292621.1"/>
</dbReference>
<evidence type="ECO:0000313" key="9">
    <source>
        <dbReference type="Proteomes" id="UP000001449"/>
    </source>
</evidence>
<dbReference type="KEGG" id="tps:THAPSDRAFT_24183"/>
<dbReference type="GO" id="GO:0030897">
    <property type="term" value="C:HOPS complex"/>
    <property type="evidence" value="ECO:0000318"/>
    <property type="project" value="GO_Central"/>
</dbReference>
<feature type="region of interest" description="Disordered" evidence="7">
    <location>
        <begin position="42"/>
        <end position="61"/>
    </location>
</feature>
<evidence type="ECO:0000313" key="8">
    <source>
        <dbReference type="EMBL" id="EED89853.1"/>
    </source>
</evidence>
<evidence type="ECO:0000256" key="2">
    <source>
        <dbReference type="ARBA" id="ARBA00022723"/>
    </source>
</evidence>
<reference evidence="8 9" key="1">
    <citation type="journal article" date="2004" name="Science">
        <title>The genome of the diatom Thalassiosira pseudonana: ecology, evolution, and metabolism.</title>
        <authorList>
            <person name="Armbrust E.V."/>
            <person name="Berges J.A."/>
            <person name="Bowler C."/>
            <person name="Green B.R."/>
            <person name="Martinez D."/>
            <person name="Putnam N.H."/>
            <person name="Zhou S."/>
            <person name="Allen A.E."/>
            <person name="Apt K.E."/>
            <person name="Bechner M."/>
            <person name="Brzezinski M.A."/>
            <person name="Chaal B.K."/>
            <person name="Chiovitti A."/>
            <person name="Davis A.K."/>
            <person name="Demarest M.S."/>
            <person name="Detter J.C."/>
            <person name="Glavina T."/>
            <person name="Goodstein D."/>
            <person name="Hadi M.Z."/>
            <person name="Hellsten U."/>
            <person name="Hildebrand M."/>
            <person name="Jenkins B.D."/>
            <person name="Jurka J."/>
            <person name="Kapitonov V.V."/>
            <person name="Kroger N."/>
            <person name="Lau W.W."/>
            <person name="Lane T.W."/>
            <person name="Larimer F.W."/>
            <person name="Lippmeier J.C."/>
            <person name="Lucas S."/>
            <person name="Medina M."/>
            <person name="Montsant A."/>
            <person name="Obornik M."/>
            <person name="Parker M.S."/>
            <person name="Palenik B."/>
            <person name="Pazour G.J."/>
            <person name="Richardson P.M."/>
            <person name="Rynearson T.A."/>
            <person name="Saito M.A."/>
            <person name="Schwartz D.C."/>
            <person name="Thamatrakoln K."/>
            <person name="Valentin K."/>
            <person name="Vardi A."/>
            <person name="Wilkerson F.P."/>
            <person name="Rokhsar D.S."/>
        </authorList>
    </citation>
    <scope>NUCLEOTIDE SEQUENCE [LARGE SCALE GENOMIC DNA]</scope>
    <source>
        <strain evidence="8 9">CCMP1335</strain>
    </source>
</reference>
<dbReference type="GeneID" id="7445898"/>
<dbReference type="PaxDb" id="35128-Thaps24183"/>
<gene>
    <name evidence="8" type="ORF">THAPSDRAFT_24183</name>
</gene>
<dbReference type="OMA" id="RMIAYAT"/>
<feature type="compositionally biased region" description="Gly residues" evidence="7">
    <location>
        <begin position="153"/>
        <end position="163"/>
    </location>
</feature>
<keyword evidence="3" id="KW-0863">Zinc-finger</keyword>
<feature type="region of interest" description="Disordered" evidence="7">
    <location>
        <begin position="260"/>
        <end position="284"/>
    </location>
</feature>
<dbReference type="GO" id="GO:0048284">
    <property type="term" value="P:organelle fusion"/>
    <property type="evidence" value="ECO:0000318"/>
    <property type="project" value="GO_Central"/>
</dbReference>
<dbReference type="GO" id="GO:0007033">
    <property type="term" value="P:vacuole organization"/>
    <property type="evidence" value="ECO:0000318"/>
    <property type="project" value="GO_Central"/>
</dbReference>
<dbReference type="Proteomes" id="UP000001449">
    <property type="component" value="Chromosome 10"/>
</dbReference>
<dbReference type="GO" id="GO:0008270">
    <property type="term" value="F:zinc ion binding"/>
    <property type="evidence" value="ECO:0007669"/>
    <property type="project" value="UniProtKB-KW"/>
</dbReference>
<dbReference type="InParanoid" id="B8C9G6"/>
<organism evidence="8 9">
    <name type="scientific">Thalassiosira pseudonana</name>
    <name type="common">Marine diatom</name>
    <name type="synonym">Cyclotella nana</name>
    <dbReference type="NCBI Taxonomy" id="35128"/>
    <lineage>
        <taxon>Eukaryota</taxon>
        <taxon>Sar</taxon>
        <taxon>Stramenopiles</taxon>
        <taxon>Ochrophyta</taxon>
        <taxon>Bacillariophyta</taxon>
        <taxon>Coscinodiscophyceae</taxon>
        <taxon>Thalassiosirophycidae</taxon>
        <taxon>Thalassiosirales</taxon>
        <taxon>Thalassiosiraceae</taxon>
        <taxon>Thalassiosira</taxon>
    </lineage>
</organism>
<evidence type="ECO:0000256" key="7">
    <source>
        <dbReference type="SAM" id="MobiDB-lite"/>
    </source>
</evidence>
<dbReference type="GO" id="GO:0005768">
    <property type="term" value="C:endosome"/>
    <property type="evidence" value="ECO:0000318"/>
    <property type="project" value="GO_Central"/>
</dbReference>
<dbReference type="Pfam" id="PF23356">
    <property type="entry name" value="TPR_PEP5_VPS11"/>
    <property type="match status" value="1"/>
</dbReference>
<dbReference type="PANTHER" id="PTHR23323">
    <property type="entry name" value="VACUOLAR PROTEIN SORTING-ASSOCIATED PROTEIN"/>
    <property type="match status" value="1"/>
</dbReference>
<dbReference type="GO" id="GO:0030674">
    <property type="term" value="F:protein-macromolecule adaptor activity"/>
    <property type="evidence" value="ECO:0000318"/>
    <property type="project" value="GO_Central"/>
</dbReference>
<dbReference type="STRING" id="35128.B8C9G6"/>
<feature type="compositionally biased region" description="Low complexity" evidence="7">
    <location>
        <begin position="260"/>
        <end position="276"/>
    </location>
</feature>
<dbReference type="GO" id="GO:0006904">
    <property type="term" value="P:vesicle docking involved in exocytosis"/>
    <property type="evidence" value="ECO:0000318"/>
    <property type="project" value="GO_Central"/>
</dbReference>
<comment type="subcellular location">
    <subcellularLocation>
        <location evidence="1">Endomembrane system</location>
        <topology evidence="1">Peripheral membrane protein</topology>
    </subcellularLocation>
</comment>
<feature type="region of interest" description="Disordered" evidence="7">
    <location>
        <begin position="139"/>
        <end position="163"/>
    </location>
</feature>
<keyword evidence="2" id="KW-0479">Metal-binding</keyword>
<feature type="coiled-coil region" evidence="6">
    <location>
        <begin position="1220"/>
        <end position="1247"/>
    </location>
</feature>
<keyword evidence="4" id="KW-0862">Zinc</keyword>
<dbReference type="GO" id="GO:0007032">
    <property type="term" value="P:endosome organization"/>
    <property type="evidence" value="ECO:0000318"/>
    <property type="project" value="GO_Central"/>
</dbReference>
<name>B8C9G6_THAPS</name>
<dbReference type="eggNOG" id="KOG2114">
    <property type="taxonomic scope" value="Eukaryota"/>
</dbReference>
<evidence type="ECO:0000256" key="4">
    <source>
        <dbReference type="ARBA" id="ARBA00022833"/>
    </source>
</evidence>
<dbReference type="HOGENOM" id="CLU_259028_0_0_1"/>
<reference evidence="8 9" key="2">
    <citation type="journal article" date="2008" name="Nature">
        <title>The Phaeodactylum genome reveals the evolutionary history of diatom genomes.</title>
        <authorList>
            <person name="Bowler C."/>
            <person name="Allen A.E."/>
            <person name="Badger J.H."/>
            <person name="Grimwood J."/>
            <person name="Jabbari K."/>
            <person name="Kuo A."/>
            <person name="Maheswari U."/>
            <person name="Martens C."/>
            <person name="Maumus F."/>
            <person name="Otillar R.P."/>
            <person name="Rayko E."/>
            <person name="Salamov A."/>
            <person name="Vandepoele K."/>
            <person name="Beszteri B."/>
            <person name="Gruber A."/>
            <person name="Heijde M."/>
            <person name="Katinka M."/>
            <person name="Mock T."/>
            <person name="Valentin K."/>
            <person name="Verret F."/>
            <person name="Berges J.A."/>
            <person name="Brownlee C."/>
            <person name="Cadoret J.P."/>
            <person name="Chiovitti A."/>
            <person name="Choi C.J."/>
            <person name="Coesel S."/>
            <person name="De Martino A."/>
            <person name="Detter J.C."/>
            <person name="Durkin C."/>
            <person name="Falciatore A."/>
            <person name="Fournet J."/>
            <person name="Haruta M."/>
            <person name="Huysman M.J."/>
            <person name="Jenkins B.D."/>
            <person name="Jiroutova K."/>
            <person name="Jorgensen R.E."/>
            <person name="Joubert Y."/>
            <person name="Kaplan A."/>
            <person name="Kroger N."/>
            <person name="Kroth P.G."/>
            <person name="La Roche J."/>
            <person name="Lindquist E."/>
            <person name="Lommer M."/>
            <person name="Martin-Jezequel V."/>
            <person name="Lopez P.J."/>
            <person name="Lucas S."/>
            <person name="Mangogna M."/>
            <person name="McGinnis K."/>
            <person name="Medlin L.K."/>
            <person name="Montsant A."/>
            <person name="Oudot-Le Secq M.P."/>
            <person name="Napoli C."/>
            <person name="Obornik M."/>
            <person name="Parker M.S."/>
            <person name="Petit J.L."/>
            <person name="Porcel B.M."/>
            <person name="Poulsen N."/>
            <person name="Robison M."/>
            <person name="Rychlewski L."/>
            <person name="Rynearson T.A."/>
            <person name="Schmutz J."/>
            <person name="Shapiro H."/>
            <person name="Siaut M."/>
            <person name="Stanley M."/>
            <person name="Sussman M.R."/>
            <person name="Taylor A.R."/>
            <person name="Vardi A."/>
            <person name="von Dassow P."/>
            <person name="Vyverman W."/>
            <person name="Willis A."/>
            <person name="Wyrwicz L.S."/>
            <person name="Rokhsar D.S."/>
            <person name="Weissenbach J."/>
            <person name="Armbrust E.V."/>
            <person name="Green B.R."/>
            <person name="Van de Peer Y."/>
            <person name="Grigoriev I.V."/>
        </authorList>
    </citation>
    <scope>NUCLEOTIDE SEQUENCE [LARGE SCALE GENOMIC DNA]</scope>
    <source>
        <strain evidence="8 9">CCMP1335</strain>
    </source>
</reference>
<keyword evidence="6" id="KW-0175">Coiled coil</keyword>
<evidence type="ECO:0000256" key="1">
    <source>
        <dbReference type="ARBA" id="ARBA00004184"/>
    </source>
</evidence>
<evidence type="ECO:0000256" key="6">
    <source>
        <dbReference type="SAM" id="Coils"/>
    </source>
</evidence>
<dbReference type="PANTHER" id="PTHR23323:SF24">
    <property type="entry name" value="VACUOLAR PROTEIN SORTING-ASSOCIATED PROTEIN 11 HOMOLOG"/>
    <property type="match status" value="1"/>
</dbReference>
<keyword evidence="9" id="KW-1185">Reference proteome</keyword>
<dbReference type="EMBL" id="CM000646">
    <property type="protein sequence ID" value="EED89853.1"/>
    <property type="molecule type" value="Genomic_DNA"/>
</dbReference>
<evidence type="ECO:0000256" key="5">
    <source>
        <dbReference type="ARBA" id="ARBA00023136"/>
    </source>
</evidence>
<keyword evidence="5" id="KW-0472">Membrane</keyword>
<proteinExistence type="predicted"/>
<dbReference type="InterPro" id="IPR057308">
    <property type="entry name" value="CHCR_PEP5_VPS11"/>
</dbReference>